<evidence type="ECO:0000313" key="2">
    <source>
        <dbReference type="Proteomes" id="UP000290958"/>
    </source>
</evidence>
<organism evidence="1 2">
    <name type="scientific">Sphingobium fluviale</name>
    <dbReference type="NCBI Taxonomy" id="2506423"/>
    <lineage>
        <taxon>Bacteria</taxon>
        <taxon>Pseudomonadati</taxon>
        <taxon>Pseudomonadota</taxon>
        <taxon>Alphaproteobacteria</taxon>
        <taxon>Sphingomonadales</taxon>
        <taxon>Sphingomonadaceae</taxon>
        <taxon>Sphingobium</taxon>
    </lineage>
</organism>
<dbReference type="AlphaFoldDB" id="A0A4Q1KI47"/>
<gene>
    <name evidence="1" type="ORF">EQG66_07810</name>
</gene>
<dbReference type="Proteomes" id="UP000290958">
    <property type="component" value="Unassembled WGS sequence"/>
</dbReference>
<keyword evidence="2" id="KW-1185">Reference proteome</keyword>
<comment type="caution">
    <text evidence="1">The sequence shown here is derived from an EMBL/GenBank/DDBJ whole genome shotgun (WGS) entry which is preliminary data.</text>
</comment>
<reference evidence="2" key="1">
    <citation type="submission" date="2019-01" db="EMBL/GenBank/DDBJ databases">
        <title>Cytophagaceae bacterium strain CAR-16.</title>
        <authorList>
            <person name="Chen W.-M."/>
        </authorList>
    </citation>
    <scope>NUCLEOTIDE SEQUENCE [LARGE SCALE GENOMIC DNA]</scope>
    <source>
        <strain evidence="2">CHR27</strain>
    </source>
</reference>
<name>A0A4Q1KI47_9SPHN</name>
<dbReference type="EMBL" id="SBKP01000006">
    <property type="protein sequence ID" value="RXR28975.1"/>
    <property type="molecule type" value="Genomic_DNA"/>
</dbReference>
<evidence type="ECO:0000313" key="1">
    <source>
        <dbReference type="EMBL" id="RXR28975.1"/>
    </source>
</evidence>
<proteinExistence type="predicted"/>
<accession>A0A4Q1KI47</accession>
<protein>
    <submittedName>
        <fullName evidence="1">Uncharacterized protein</fullName>
    </submittedName>
</protein>
<dbReference type="OrthoDB" id="7433194at2"/>
<dbReference type="RefSeq" id="WP_129404039.1">
    <property type="nucleotide sequence ID" value="NZ_SBKP01000006.1"/>
</dbReference>
<sequence length="124" mass="13477">MPATASRIGFITQEYRTVTAGPDSTVDTKYGNLARNTDEPLPTFFDSIADAQAICTARHTLLKADRRRFTQQISGESFALGLAYQQTTPTVTVIDTERSANLPAAVVEIAVDFESETSTVTTWG</sequence>